<organism evidence="2 3">
    <name type="scientific">Periophthalmus magnuspinnatus</name>
    <dbReference type="NCBI Taxonomy" id="409849"/>
    <lineage>
        <taxon>Eukaryota</taxon>
        <taxon>Metazoa</taxon>
        <taxon>Chordata</taxon>
        <taxon>Craniata</taxon>
        <taxon>Vertebrata</taxon>
        <taxon>Euteleostomi</taxon>
        <taxon>Actinopterygii</taxon>
        <taxon>Neopterygii</taxon>
        <taxon>Teleostei</taxon>
        <taxon>Neoteleostei</taxon>
        <taxon>Acanthomorphata</taxon>
        <taxon>Gobiaria</taxon>
        <taxon>Gobiiformes</taxon>
        <taxon>Gobioidei</taxon>
        <taxon>Gobiidae</taxon>
        <taxon>Oxudercinae</taxon>
        <taxon>Periophthalmus</taxon>
    </lineage>
</organism>
<dbReference type="STRING" id="409849.ENSPMGP00000010172"/>
<evidence type="ECO:0000256" key="1">
    <source>
        <dbReference type="SAM" id="Phobius"/>
    </source>
</evidence>
<reference evidence="2" key="1">
    <citation type="submission" date="2025-08" db="UniProtKB">
        <authorList>
            <consortium name="Ensembl"/>
        </authorList>
    </citation>
    <scope>IDENTIFICATION</scope>
</reference>
<dbReference type="Proteomes" id="UP000261520">
    <property type="component" value="Unplaced"/>
</dbReference>
<dbReference type="Ensembl" id="ENSPMGT00000010853.1">
    <property type="protein sequence ID" value="ENSPMGP00000010172.1"/>
    <property type="gene ID" value="ENSPMGG00000008438.1"/>
</dbReference>
<name>A0A3B3ZZI5_9GOBI</name>
<accession>A0A3B3ZZI5</accession>
<proteinExistence type="predicted"/>
<sequence>MLLRCYRGKLSVWAALCLLVLCWFYVYPVYRLPRDKEVAEEVLRQGDAWNRNQTGIDLFRKWLSECCDPGRMFAVTKENSPIGKVLWFDGEFYHSHVVNNDTYSLFVKVRARRRRRRCCNVPGGTVSRVRKHARSYHSD</sequence>
<feature type="transmembrane region" description="Helical" evidence="1">
    <location>
        <begin position="12"/>
        <end position="30"/>
    </location>
</feature>
<protein>
    <submittedName>
        <fullName evidence="2">Uncharacterized protein</fullName>
    </submittedName>
</protein>
<evidence type="ECO:0000313" key="2">
    <source>
        <dbReference type="Ensembl" id="ENSPMGP00000010172.1"/>
    </source>
</evidence>
<keyword evidence="1" id="KW-0812">Transmembrane</keyword>
<keyword evidence="1" id="KW-0472">Membrane</keyword>
<evidence type="ECO:0000313" key="3">
    <source>
        <dbReference type="Proteomes" id="UP000261520"/>
    </source>
</evidence>
<keyword evidence="1" id="KW-1133">Transmembrane helix</keyword>
<dbReference type="AlphaFoldDB" id="A0A3B3ZZI5"/>
<reference evidence="2" key="2">
    <citation type="submission" date="2025-09" db="UniProtKB">
        <authorList>
            <consortium name="Ensembl"/>
        </authorList>
    </citation>
    <scope>IDENTIFICATION</scope>
</reference>
<keyword evidence="3" id="KW-1185">Reference proteome</keyword>